<keyword evidence="2" id="KW-1133">Transmembrane helix</keyword>
<dbReference type="EMBL" id="LBQB01000008">
    <property type="protein sequence ID" value="KKP69278.1"/>
    <property type="molecule type" value="Genomic_DNA"/>
</dbReference>
<dbReference type="Gene3D" id="1.20.120.20">
    <property type="entry name" value="Apolipoprotein"/>
    <property type="match status" value="1"/>
</dbReference>
<keyword evidence="1" id="KW-0175">Coiled coil</keyword>
<dbReference type="PANTHER" id="PTHR35792:SF1">
    <property type="entry name" value="SLL0268 PROTEIN"/>
    <property type="match status" value="1"/>
</dbReference>
<keyword evidence="2" id="KW-0812">Transmembrane</keyword>
<dbReference type="InterPro" id="IPR052928">
    <property type="entry name" value="Desiccation-related_membrane"/>
</dbReference>
<sequence>MSHQESSLSGFIKGIVLGGLIGAGVAALLTPQTGEETRKMLKKKSKDMEKKARRFVEDVSENLEENKEDLQKDLQKKINAVSSVIEKKADNINAFLDDKNVQHAVTSTKKSLDESRKALEDLWSRRLSRVKEEEPRKKEASVKNTKDSSEVELARKILSRASGRSFYKKSSRR</sequence>
<evidence type="ECO:0000256" key="2">
    <source>
        <dbReference type="SAM" id="Phobius"/>
    </source>
</evidence>
<dbReference type="InterPro" id="IPR024623">
    <property type="entry name" value="YtxH"/>
</dbReference>
<name>A0A0G0BIM4_UNCC3</name>
<evidence type="ECO:0008006" key="5">
    <source>
        <dbReference type="Google" id="ProtNLM"/>
    </source>
</evidence>
<organism evidence="3 4">
    <name type="scientific">candidate division CPR3 bacterium GW2011_GWF2_35_18</name>
    <dbReference type="NCBI Taxonomy" id="1618350"/>
    <lineage>
        <taxon>Bacteria</taxon>
        <taxon>Bacteria division CPR3</taxon>
    </lineage>
</organism>
<comment type="caution">
    <text evidence="3">The sequence shown here is derived from an EMBL/GenBank/DDBJ whole genome shotgun (WGS) entry which is preliminary data.</text>
</comment>
<dbReference type="PANTHER" id="PTHR35792">
    <property type="entry name" value="GENERAL STRESS PROTEIN"/>
    <property type="match status" value="1"/>
</dbReference>
<feature type="transmembrane region" description="Helical" evidence="2">
    <location>
        <begin position="12"/>
        <end position="30"/>
    </location>
</feature>
<dbReference type="AlphaFoldDB" id="A0A0G0BIM4"/>
<evidence type="ECO:0000313" key="3">
    <source>
        <dbReference type="EMBL" id="KKP69278.1"/>
    </source>
</evidence>
<protein>
    <recommendedName>
        <fullName evidence="5">General stress protein</fullName>
    </recommendedName>
</protein>
<accession>A0A0G0BIM4</accession>
<gene>
    <name evidence="3" type="ORF">UR67_C0008G0034</name>
</gene>
<evidence type="ECO:0000313" key="4">
    <source>
        <dbReference type="Proteomes" id="UP000034581"/>
    </source>
</evidence>
<dbReference type="Pfam" id="PF12732">
    <property type="entry name" value="YtxH"/>
    <property type="match status" value="1"/>
</dbReference>
<keyword evidence="2" id="KW-0472">Membrane</keyword>
<feature type="coiled-coil region" evidence="1">
    <location>
        <begin position="53"/>
        <end position="80"/>
    </location>
</feature>
<dbReference type="STRING" id="1618350.UR67_C0008G0034"/>
<dbReference type="Proteomes" id="UP000034581">
    <property type="component" value="Unassembled WGS sequence"/>
</dbReference>
<evidence type="ECO:0000256" key="1">
    <source>
        <dbReference type="SAM" id="Coils"/>
    </source>
</evidence>
<proteinExistence type="predicted"/>
<reference evidence="3 4" key="1">
    <citation type="journal article" date="2015" name="Nature">
        <title>rRNA introns, odd ribosomes, and small enigmatic genomes across a large radiation of phyla.</title>
        <authorList>
            <person name="Brown C.T."/>
            <person name="Hug L.A."/>
            <person name="Thomas B.C."/>
            <person name="Sharon I."/>
            <person name="Castelle C.J."/>
            <person name="Singh A."/>
            <person name="Wilkins M.J."/>
            <person name="Williams K.H."/>
            <person name="Banfield J.F."/>
        </authorList>
    </citation>
    <scope>NUCLEOTIDE SEQUENCE [LARGE SCALE GENOMIC DNA]</scope>
</reference>